<dbReference type="PANTHER" id="PTHR32125">
    <property type="entry name" value="2-C-METHYL-D-ERYTHRITOL 4-PHOSPHATE CYTIDYLYLTRANSFERASE, CHLOROPLASTIC"/>
    <property type="match status" value="1"/>
</dbReference>
<feature type="site" description="Positions MEP for the nucleophilic attack" evidence="7">
    <location>
        <position position="206"/>
    </location>
</feature>
<reference evidence="8 9" key="1">
    <citation type="submission" date="2016-11" db="EMBL/GenBank/DDBJ databases">
        <authorList>
            <person name="Jaros S."/>
            <person name="Januszkiewicz K."/>
            <person name="Wedrychowicz H."/>
        </authorList>
    </citation>
    <scope>NUCLEOTIDE SEQUENCE [LARGE SCALE GENOMIC DNA]</scope>
    <source>
        <strain evidence="8 9">DSM 17918</strain>
    </source>
</reference>
<dbReference type="SUPFAM" id="SSF53448">
    <property type="entry name" value="Nucleotide-diphospho-sugar transferases"/>
    <property type="match status" value="1"/>
</dbReference>
<evidence type="ECO:0000256" key="1">
    <source>
        <dbReference type="ARBA" id="ARBA00001282"/>
    </source>
</evidence>
<dbReference type="GO" id="GO:0019288">
    <property type="term" value="P:isopentenyl diphosphate biosynthetic process, methylerythritol 4-phosphate pathway"/>
    <property type="evidence" value="ECO:0007669"/>
    <property type="project" value="UniProtKB-UniRule"/>
</dbReference>
<dbReference type="InterPro" id="IPR018294">
    <property type="entry name" value="ISPD_synthase_CS"/>
</dbReference>
<gene>
    <name evidence="7" type="primary">ispD</name>
    <name evidence="8" type="ORF">SAMN02746089_01979</name>
</gene>
<dbReference type="InterPro" id="IPR029044">
    <property type="entry name" value="Nucleotide-diphossugar_trans"/>
</dbReference>
<evidence type="ECO:0000256" key="6">
    <source>
        <dbReference type="ARBA" id="ARBA00023229"/>
    </source>
</evidence>
<dbReference type="Pfam" id="PF01128">
    <property type="entry name" value="IspD"/>
    <property type="match status" value="1"/>
</dbReference>
<evidence type="ECO:0000256" key="4">
    <source>
        <dbReference type="ARBA" id="ARBA00022679"/>
    </source>
</evidence>
<dbReference type="RefSeq" id="WP_073344749.1">
    <property type="nucleotide sequence ID" value="NZ_FQVH01000024.1"/>
</dbReference>
<evidence type="ECO:0000256" key="3">
    <source>
        <dbReference type="ARBA" id="ARBA00009789"/>
    </source>
</evidence>
<dbReference type="NCBIfam" id="TIGR00453">
    <property type="entry name" value="ispD"/>
    <property type="match status" value="1"/>
</dbReference>
<proteinExistence type="inferred from homology"/>
<dbReference type="InterPro" id="IPR001228">
    <property type="entry name" value="IspD"/>
</dbReference>
<organism evidence="8 9">
    <name type="scientific">Caldanaerobius fijiensis DSM 17918</name>
    <dbReference type="NCBI Taxonomy" id="1121256"/>
    <lineage>
        <taxon>Bacteria</taxon>
        <taxon>Bacillati</taxon>
        <taxon>Bacillota</taxon>
        <taxon>Clostridia</taxon>
        <taxon>Thermoanaerobacterales</taxon>
        <taxon>Thermoanaerobacteraceae</taxon>
        <taxon>Caldanaerobius</taxon>
    </lineage>
</organism>
<dbReference type="UniPathway" id="UPA00056">
    <property type="reaction ID" value="UER00093"/>
</dbReference>
<sequence>MKVCALIMAAGKGRRMQMDKNKVFLPLNGKPIITYSVETIKKSGIDDIVVVTSKDDIDFCSNEILKGYEVRYVEGGAERQISVYNGLMAIKETNCDLVLIHDGARPFVTESIIRESIEAAIEHGAAAVGVKVKDTIKVVKDGFILHTPPRESLWAVQTPQVFRYDLILKAHQKAIEDNFLSTDDTVLVERMGIKVRMIEGAYRNIKITTPEDIYIAEALASMN</sequence>
<evidence type="ECO:0000313" key="8">
    <source>
        <dbReference type="EMBL" id="SHF47072.1"/>
    </source>
</evidence>
<dbReference type="InterPro" id="IPR034683">
    <property type="entry name" value="IspD/TarI"/>
</dbReference>
<dbReference type="InterPro" id="IPR050088">
    <property type="entry name" value="IspD/TarI_cytidylyltransf_bact"/>
</dbReference>
<keyword evidence="9" id="KW-1185">Reference proteome</keyword>
<dbReference type="CDD" id="cd02516">
    <property type="entry name" value="CDP-ME_synthetase"/>
    <property type="match status" value="1"/>
</dbReference>
<comment type="pathway">
    <text evidence="2 7">Isoprenoid biosynthesis; isopentenyl diphosphate biosynthesis via DXP pathway; isopentenyl diphosphate from 1-deoxy-D-xylulose 5-phosphate: step 2/6.</text>
</comment>
<accession>A0A1M5BXY2</accession>
<dbReference type="FunFam" id="3.90.550.10:FF:000003">
    <property type="entry name" value="2-C-methyl-D-erythritol 4-phosphate cytidylyltransferase"/>
    <property type="match status" value="1"/>
</dbReference>
<dbReference type="AlphaFoldDB" id="A0A1M5BXY2"/>
<feature type="site" description="Transition state stabilizer" evidence="7">
    <location>
        <position position="22"/>
    </location>
</feature>
<protein>
    <recommendedName>
        <fullName evidence="7">2-C-methyl-D-erythritol 4-phosphate cytidylyltransferase</fullName>
        <ecNumber evidence="7">2.7.7.60</ecNumber>
    </recommendedName>
    <alternativeName>
        <fullName evidence="7">4-diphosphocytidyl-2C-methyl-D-erythritol synthase</fullName>
    </alternativeName>
    <alternativeName>
        <fullName evidence="7">MEP cytidylyltransferase</fullName>
        <shortName evidence="7">MCT</shortName>
    </alternativeName>
</protein>
<comment type="function">
    <text evidence="7">Catalyzes the formation of 4-diphosphocytidyl-2-C-methyl-D-erythritol from CTP and 2-C-methyl-D-erythritol 4-phosphate (MEP).</text>
</comment>
<feature type="site" description="Transition state stabilizer" evidence="7">
    <location>
        <position position="15"/>
    </location>
</feature>
<comment type="similarity">
    <text evidence="3 7">Belongs to the IspD/TarI cytidylyltransferase family. IspD subfamily.</text>
</comment>
<dbReference type="HAMAP" id="MF_00108">
    <property type="entry name" value="IspD"/>
    <property type="match status" value="1"/>
</dbReference>
<evidence type="ECO:0000313" key="9">
    <source>
        <dbReference type="Proteomes" id="UP000184088"/>
    </source>
</evidence>
<dbReference type="Proteomes" id="UP000184088">
    <property type="component" value="Unassembled WGS sequence"/>
</dbReference>
<feature type="site" description="Positions MEP for the nucleophilic attack" evidence="7">
    <location>
        <position position="150"/>
    </location>
</feature>
<dbReference type="GO" id="GO:0050518">
    <property type="term" value="F:2-C-methyl-D-erythritol 4-phosphate cytidylyltransferase activity"/>
    <property type="evidence" value="ECO:0007669"/>
    <property type="project" value="UniProtKB-UniRule"/>
</dbReference>
<name>A0A1M5BXY2_9THEO</name>
<evidence type="ECO:0000256" key="5">
    <source>
        <dbReference type="ARBA" id="ARBA00022695"/>
    </source>
</evidence>
<evidence type="ECO:0000256" key="2">
    <source>
        <dbReference type="ARBA" id="ARBA00004787"/>
    </source>
</evidence>
<dbReference type="EMBL" id="FQVH01000024">
    <property type="protein sequence ID" value="SHF47072.1"/>
    <property type="molecule type" value="Genomic_DNA"/>
</dbReference>
<keyword evidence="4 7" id="KW-0808">Transferase</keyword>
<dbReference type="Gene3D" id="3.90.550.10">
    <property type="entry name" value="Spore Coat Polysaccharide Biosynthesis Protein SpsA, Chain A"/>
    <property type="match status" value="1"/>
</dbReference>
<dbReference type="OrthoDB" id="9806837at2"/>
<dbReference type="EC" id="2.7.7.60" evidence="7"/>
<dbReference type="STRING" id="1121256.SAMN02746089_01979"/>
<evidence type="ECO:0000256" key="7">
    <source>
        <dbReference type="HAMAP-Rule" id="MF_00108"/>
    </source>
</evidence>
<keyword evidence="6 7" id="KW-0414">Isoprene biosynthesis</keyword>
<keyword evidence="5 7" id="KW-0548">Nucleotidyltransferase</keyword>
<dbReference type="PANTHER" id="PTHR32125:SF4">
    <property type="entry name" value="2-C-METHYL-D-ERYTHRITOL 4-PHOSPHATE CYTIDYLYLTRANSFERASE, CHLOROPLASTIC"/>
    <property type="match status" value="1"/>
</dbReference>
<comment type="catalytic activity">
    <reaction evidence="1 7">
        <text>2-C-methyl-D-erythritol 4-phosphate + CTP + H(+) = 4-CDP-2-C-methyl-D-erythritol + diphosphate</text>
        <dbReference type="Rhea" id="RHEA:13429"/>
        <dbReference type="ChEBI" id="CHEBI:15378"/>
        <dbReference type="ChEBI" id="CHEBI:33019"/>
        <dbReference type="ChEBI" id="CHEBI:37563"/>
        <dbReference type="ChEBI" id="CHEBI:57823"/>
        <dbReference type="ChEBI" id="CHEBI:58262"/>
        <dbReference type="EC" id="2.7.7.60"/>
    </reaction>
</comment>
<dbReference type="PROSITE" id="PS01295">
    <property type="entry name" value="ISPD"/>
    <property type="match status" value="1"/>
</dbReference>